<accession>A0A7C5P1J2</accession>
<reference evidence="1" key="1">
    <citation type="journal article" date="2020" name="mSystems">
        <title>Genome- and Community-Level Interaction Insights into Carbon Utilization and Element Cycling Functions of Hydrothermarchaeota in Hydrothermal Sediment.</title>
        <authorList>
            <person name="Zhou Z."/>
            <person name="Liu Y."/>
            <person name="Xu W."/>
            <person name="Pan J."/>
            <person name="Luo Z.H."/>
            <person name="Li M."/>
        </authorList>
    </citation>
    <scope>NUCLEOTIDE SEQUENCE [LARGE SCALE GENOMIC DNA]</scope>
    <source>
        <strain evidence="1">HyVt-93</strain>
    </source>
</reference>
<sequence>MREVFNKEGIFIKYKEKTTELENGDKLIHREESPTELWWLLKETIKGKKVRIIAYEIEE</sequence>
<protein>
    <submittedName>
        <fullName evidence="1">Uncharacterized protein</fullName>
    </submittedName>
</protein>
<name>A0A7C5P1J2_THELI</name>
<evidence type="ECO:0000313" key="1">
    <source>
        <dbReference type="EMBL" id="HHI00345.1"/>
    </source>
</evidence>
<proteinExistence type="predicted"/>
<organism evidence="1">
    <name type="scientific">Thermococcus litoralis</name>
    <dbReference type="NCBI Taxonomy" id="2265"/>
    <lineage>
        <taxon>Archaea</taxon>
        <taxon>Methanobacteriati</taxon>
        <taxon>Methanobacteriota</taxon>
        <taxon>Thermococci</taxon>
        <taxon>Thermococcales</taxon>
        <taxon>Thermococcaceae</taxon>
        <taxon>Thermococcus</taxon>
    </lineage>
</organism>
<dbReference type="EMBL" id="DRTU01000102">
    <property type="protein sequence ID" value="HHI00345.1"/>
    <property type="molecule type" value="Genomic_DNA"/>
</dbReference>
<gene>
    <name evidence="1" type="ORF">ENL40_02530</name>
</gene>
<dbReference type="AlphaFoldDB" id="A0A7C5P1J2"/>
<dbReference type="Proteomes" id="UP000886217">
    <property type="component" value="Unassembled WGS sequence"/>
</dbReference>
<comment type="caution">
    <text evidence="1">The sequence shown here is derived from an EMBL/GenBank/DDBJ whole genome shotgun (WGS) entry which is preliminary data.</text>
</comment>